<feature type="region of interest" description="Disordered" evidence="1">
    <location>
        <begin position="173"/>
        <end position="192"/>
    </location>
</feature>
<dbReference type="EMBL" id="JAUSZT010000002">
    <property type="protein sequence ID" value="MDQ0996031.1"/>
    <property type="molecule type" value="Genomic_DNA"/>
</dbReference>
<name>A0ABU0S5J5_9HYPH</name>
<reference evidence="2 3" key="1">
    <citation type="submission" date="2023-07" db="EMBL/GenBank/DDBJ databases">
        <title>Comparative genomics of wheat-associated soil bacteria to identify genetic determinants of phenazine resistance.</title>
        <authorList>
            <person name="Mouncey N."/>
        </authorList>
    </citation>
    <scope>NUCLEOTIDE SEQUENCE [LARGE SCALE GENOMIC DNA]</scope>
    <source>
        <strain evidence="2 3">W4I11</strain>
    </source>
</reference>
<evidence type="ECO:0000313" key="3">
    <source>
        <dbReference type="Proteomes" id="UP001237780"/>
    </source>
</evidence>
<proteinExistence type="predicted"/>
<dbReference type="RefSeq" id="WP_307278067.1">
    <property type="nucleotide sequence ID" value="NZ_JAUSZT010000002.1"/>
</dbReference>
<dbReference type="Proteomes" id="UP001237780">
    <property type="component" value="Unassembled WGS sequence"/>
</dbReference>
<gene>
    <name evidence="2" type="ORF">QFZ34_001208</name>
</gene>
<evidence type="ECO:0000256" key="1">
    <source>
        <dbReference type="SAM" id="MobiDB-lite"/>
    </source>
</evidence>
<keyword evidence="3" id="KW-1185">Reference proteome</keyword>
<evidence type="ECO:0000313" key="2">
    <source>
        <dbReference type="EMBL" id="MDQ0996031.1"/>
    </source>
</evidence>
<protein>
    <submittedName>
        <fullName evidence="2">Uncharacterized protein</fullName>
    </submittedName>
</protein>
<comment type="caution">
    <text evidence="2">The sequence shown here is derived from an EMBL/GenBank/DDBJ whole genome shotgun (WGS) entry which is preliminary data.</text>
</comment>
<sequence>MADSDNSRTLPPVTRRDFHLALAASLPTYPHLAAGITAPAEACDDDPAVMTWREWCAARLDASKSCRRQQKLEAKLISMAGSPQSAADAWKTADEKLGYSRALDRERKAFIAENRVAEILWYTPAQTIMGATAKLHAIVDKWQPDAACDEHPWPQIRAVIADLLKIDAQMSLQRSGRDQVSPPRRRMATGGG</sequence>
<feature type="compositionally biased region" description="Basic residues" evidence="1">
    <location>
        <begin position="183"/>
        <end position="192"/>
    </location>
</feature>
<accession>A0ABU0S5J5</accession>
<organism evidence="2 3">
    <name type="scientific">Phyllobacterium ifriqiyense</name>
    <dbReference type="NCBI Taxonomy" id="314238"/>
    <lineage>
        <taxon>Bacteria</taxon>
        <taxon>Pseudomonadati</taxon>
        <taxon>Pseudomonadota</taxon>
        <taxon>Alphaproteobacteria</taxon>
        <taxon>Hyphomicrobiales</taxon>
        <taxon>Phyllobacteriaceae</taxon>
        <taxon>Phyllobacterium</taxon>
    </lineage>
</organism>